<feature type="region of interest" description="Disordered" evidence="1">
    <location>
        <begin position="178"/>
        <end position="231"/>
    </location>
</feature>
<name>A0AAD5QE12_PYTIN</name>
<feature type="compositionally biased region" description="Low complexity" evidence="1">
    <location>
        <begin position="74"/>
        <end position="87"/>
    </location>
</feature>
<dbReference type="Proteomes" id="UP001209570">
    <property type="component" value="Unassembled WGS sequence"/>
</dbReference>
<evidence type="ECO:0000313" key="3">
    <source>
        <dbReference type="Proteomes" id="UP001209570"/>
    </source>
</evidence>
<dbReference type="EMBL" id="JAKCXM010000018">
    <property type="protein sequence ID" value="KAJ0407723.1"/>
    <property type="molecule type" value="Genomic_DNA"/>
</dbReference>
<evidence type="ECO:0000313" key="2">
    <source>
        <dbReference type="EMBL" id="KAJ0407723.1"/>
    </source>
</evidence>
<feature type="region of interest" description="Disordered" evidence="1">
    <location>
        <begin position="47"/>
        <end position="89"/>
    </location>
</feature>
<accession>A0AAD5QE12</accession>
<dbReference type="AlphaFoldDB" id="A0AAD5QE12"/>
<feature type="region of interest" description="Disordered" evidence="1">
    <location>
        <begin position="367"/>
        <end position="421"/>
    </location>
</feature>
<feature type="compositionally biased region" description="Basic residues" evidence="1">
    <location>
        <begin position="379"/>
        <end position="389"/>
    </location>
</feature>
<proteinExistence type="predicted"/>
<organism evidence="2 3">
    <name type="scientific">Pythium insidiosum</name>
    <name type="common">Pythiosis disease agent</name>
    <dbReference type="NCBI Taxonomy" id="114742"/>
    <lineage>
        <taxon>Eukaryota</taxon>
        <taxon>Sar</taxon>
        <taxon>Stramenopiles</taxon>
        <taxon>Oomycota</taxon>
        <taxon>Peronosporomycetes</taxon>
        <taxon>Pythiales</taxon>
        <taxon>Pythiaceae</taxon>
        <taxon>Pythium</taxon>
    </lineage>
</organism>
<feature type="compositionally biased region" description="Basic and acidic residues" evidence="1">
    <location>
        <begin position="395"/>
        <end position="421"/>
    </location>
</feature>
<comment type="caution">
    <text evidence="2">The sequence shown here is derived from an EMBL/GenBank/DDBJ whole genome shotgun (WGS) entry which is preliminary data.</text>
</comment>
<feature type="region of interest" description="Disordered" evidence="1">
    <location>
        <begin position="252"/>
        <end position="272"/>
    </location>
</feature>
<feature type="region of interest" description="Disordered" evidence="1">
    <location>
        <begin position="108"/>
        <end position="150"/>
    </location>
</feature>
<reference evidence="2" key="1">
    <citation type="submission" date="2021-12" db="EMBL/GenBank/DDBJ databases">
        <title>Prjna785345.</title>
        <authorList>
            <person name="Rujirawat T."/>
            <person name="Krajaejun T."/>
        </authorList>
    </citation>
    <scope>NUCLEOTIDE SEQUENCE</scope>
    <source>
        <strain evidence="2">Pi057C3</strain>
    </source>
</reference>
<protein>
    <submittedName>
        <fullName evidence="2">Uncharacterized protein</fullName>
    </submittedName>
</protein>
<gene>
    <name evidence="2" type="ORF">P43SY_009060</name>
</gene>
<evidence type="ECO:0000256" key="1">
    <source>
        <dbReference type="SAM" id="MobiDB-lite"/>
    </source>
</evidence>
<sequence length="421" mass="46506">MAFLSTSPRFGPGVLRFARLDPDPLTYSPSDDAVRPYNRRLSSRLGTFGATRSADPQPAPSLVQDAARDVRQQSPLSLTPSPSHYTPQLDGQFERVLTRDDLRVKAKRRVQASRRAATAAAARERLGPRPEIPQLRPLGPGSYDVDKDRHPETIAVPCSFGRERRRGILDCVLGQRDRPERRYSPTASSSASDVPRGVERRLLRLARSQQAQRRHSEEATASTTTSSPPKALAQSIDALGRTLERLELRVLSSAGSQRSRFPPDSSADSVATRLGPGTYFASGATAESLDSARLAELSPTLPLTDAQRSELSELLSAAAETPETAWRRRRRSTFGATKRPDLLVSLRRAGHVSCTADDAEIAPGMYELPSALTPPSHNVRFRGRASKRHSQSDASRAERDPERASREERQDDDRRHEERLD</sequence>
<keyword evidence="3" id="KW-1185">Reference proteome</keyword>